<dbReference type="EMBL" id="CP028137">
    <property type="protein sequence ID" value="AZZ51822.1"/>
    <property type="molecule type" value="Genomic_DNA"/>
</dbReference>
<accession>A0A3Q9UY02</accession>
<evidence type="ECO:0000313" key="2">
    <source>
        <dbReference type="Proteomes" id="UP000285317"/>
    </source>
</evidence>
<protein>
    <submittedName>
        <fullName evidence="1">Uncharacterized protein</fullName>
    </submittedName>
</protein>
<name>A0A3Q9UY02_9MICO</name>
<sequence>MTPRDENQHESVRVLQDLISAFSGPHWVHPAYLEHVLAHAADLLDAAVIVGGPERRRMPTLMWPRSAVFEIPNPPPVPPAAL</sequence>
<gene>
    <name evidence="1" type="ORF">C1I64_07020</name>
</gene>
<dbReference type="KEGG" id="rfs:C1I64_07020"/>
<dbReference type="RefSeq" id="WP_127886713.1">
    <property type="nucleotide sequence ID" value="NZ_CP028137.1"/>
</dbReference>
<reference evidence="1 2" key="1">
    <citation type="submission" date="2018-03" db="EMBL/GenBank/DDBJ databases">
        <title>Bacteriophage NCPPB3778 and a type I-E CRISPR drive the evolution of the US Biological Select Agent, Rathayibacter toxicus.</title>
        <authorList>
            <person name="Davis E.W.II."/>
            <person name="Tabima J.F."/>
            <person name="Weisberg A.J."/>
            <person name="Dantas Lopes L."/>
            <person name="Wiseman M.S."/>
            <person name="Wiseman M.S."/>
            <person name="Pupko T."/>
            <person name="Belcher M.S."/>
            <person name="Sechler A.J."/>
            <person name="Tancos M.A."/>
            <person name="Schroeder B.K."/>
            <person name="Murray T.D."/>
            <person name="Luster D.G."/>
            <person name="Schneider W.L."/>
            <person name="Rogers E."/>
            <person name="Andreote F.D."/>
            <person name="Grunwald N.J."/>
            <person name="Putnam M.L."/>
            <person name="Chang J.H."/>
        </authorList>
    </citation>
    <scope>NUCLEOTIDE SEQUENCE [LARGE SCALE GENOMIC DNA]</scope>
    <source>
        <strain evidence="1 2">DSM 15932</strain>
    </source>
</reference>
<dbReference type="Proteomes" id="UP000285317">
    <property type="component" value="Chromosome"/>
</dbReference>
<organism evidence="1 2">
    <name type="scientific">Rathayibacter festucae DSM 15932</name>
    <dbReference type="NCBI Taxonomy" id="1328866"/>
    <lineage>
        <taxon>Bacteria</taxon>
        <taxon>Bacillati</taxon>
        <taxon>Actinomycetota</taxon>
        <taxon>Actinomycetes</taxon>
        <taxon>Micrococcales</taxon>
        <taxon>Microbacteriaceae</taxon>
        <taxon>Rathayibacter</taxon>
    </lineage>
</organism>
<proteinExistence type="predicted"/>
<evidence type="ECO:0000313" key="1">
    <source>
        <dbReference type="EMBL" id="AZZ51822.1"/>
    </source>
</evidence>
<dbReference type="AlphaFoldDB" id="A0A3Q9UY02"/>